<comment type="caution">
    <text evidence="1">The sequence shown here is derived from an EMBL/GenBank/DDBJ whole genome shotgun (WGS) entry which is preliminary data.</text>
</comment>
<dbReference type="Proteomes" id="UP000645217">
    <property type="component" value="Unassembled WGS sequence"/>
</dbReference>
<keyword evidence="2" id="KW-1185">Reference proteome</keyword>
<accession>A0A917RE65</accession>
<proteinExistence type="predicted"/>
<name>A0A917RE65_9ACTN</name>
<gene>
    <name evidence="1" type="ORF">GCM10007964_52470</name>
</gene>
<evidence type="ECO:0000313" key="2">
    <source>
        <dbReference type="Proteomes" id="UP000645217"/>
    </source>
</evidence>
<dbReference type="AlphaFoldDB" id="A0A917RE65"/>
<reference evidence="1" key="2">
    <citation type="submission" date="2020-09" db="EMBL/GenBank/DDBJ databases">
        <authorList>
            <person name="Sun Q."/>
            <person name="Ohkuma M."/>
        </authorList>
    </citation>
    <scope>NUCLEOTIDE SEQUENCE</scope>
    <source>
        <strain evidence="1">JCM 13064</strain>
    </source>
</reference>
<sequence length="84" mass="9182">MRACIARQVRPQADEFSSRSQRVVAALGQIAARSALTSLDESEQATTETSGSGKFILGQFGLLAMLAEFHPEEFMCPLGRFFIT</sequence>
<dbReference type="EMBL" id="BMNT01000031">
    <property type="protein sequence ID" value="GGL03879.1"/>
    <property type="molecule type" value="Genomic_DNA"/>
</dbReference>
<protein>
    <submittedName>
        <fullName evidence="1">Uncharacterized protein</fullName>
    </submittedName>
</protein>
<organism evidence="1 2">
    <name type="scientific">Sphaerisporangium melleum</name>
    <dbReference type="NCBI Taxonomy" id="321316"/>
    <lineage>
        <taxon>Bacteria</taxon>
        <taxon>Bacillati</taxon>
        <taxon>Actinomycetota</taxon>
        <taxon>Actinomycetes</taxon>
        <taxon>Streptosporangiales</taxon>
        <taxon>Streptosporangiaceae</taxon>
        <taxon>Sphaerisporangium</taxon>
    </lineage>
</organism>
<reference evidence="1" key="1">
    <citation type="journal article" date="2014" name="Int. J. Syst. Evol. Microbiol.">
        <title>Complete genome sequence of Corynebacterium casei LMG S-19264T (=DSM 44701T), isolated from a smear-ripened cheese.</title>
        <authorList>
            <consortium name="US DOE Joint Genome Institute (JGI-PGF)"/>
            <person name="Walter F."/>
            <person name="Albersmeier A."/>
            <person name="Kalinowski J."/>
            <person name="Ruckert C."/>
        </authorList>
    </citation>
    <scope>NUCLEOTIDE SEQUENCE</scope>
    <source>
        <strain evidence="1">JCM 13064</strain>
    </source>
</reference>
<evidence type="ECO:0000313" key="1">
    <source>
        <dbReference type="EMBL" id="GGL03879.1"/>
    </source>
</evidence>